<feature type="transmembrane region" description="Helical" evidence="6">
    <location>
        <begin position="61"/>
        <end position="82"/>
    </location>
</feature>
<dbReference type="EMBL" id="CP032624">
    <property type="protein sequence ID" value="AYG04298.1"/>
    <property type="molecule type" value="Genomic_DNA"/>
</dbReference>
<evidence type="ECO:0000256" key="4">
    <source>
        <dbReference type="ARBA" id="ARBA00022989"/>
    </source>
</evidence>
<dbReference type="SUPFAM" id="SSF103473">
    <property type="entry name" value="MFS general substrate transporter"/>
    <property type="match status" value="1"/>
</dbReference>
<evidence type="ECO:0000256" key="5">
    <source>
        <dbReference type="ARBA" id="ARBA00023136"/>
    </source>
</evidence>
<keyword evidence="8" id="KW-1185">Reference proteome</keyword>
<dbReference type="Pfam" id="PF07690">
    <property type="entry name" value="MFS_1"/>
    <property type="match status" value="1"/>
</dbReference>
<protein>
    <submittedName>
        <fullName evidence="7">MFS transporter</fullName>
    </submittedName>
</protein>
<reference evidence="7 8" key="1">
    <citation type="submission" date="2018-09" db="EMBL/GenBank/DDBJ databases">
        <title>Genome sequencing of strain 2DFW10M-5.</title>
        <authorList>
            <person name="Heo J."/>
            <person name="Kim S.-J."/>
            <person name="Kwon S.-W."/>
        </authorList>
    </citation>
    <scope>NUCLEOTIDE SEQUENCE [LARGE SCALE GENOMIC DNA]</scope>
    <source>
        <strain evidence="7 8">2DFW10M-5</strain>
    </source>
</reference>
<dbReference type="InterPro" id="IPR036259">
    <property type="entry name" value="MFS_trans_sf"/>
</dbReference>
<name>A0A387BNL3_9MICO</name>
<feature type="transmembrane region" description="Helical" evidence="6">
    <location>
        <begin position="246"/>
        <end position="263"/>
    </location>
</feature>
<keyword evidence="4 6" id="KW-1133">Transmembrane helix</keyword>
<dbReference type="OrthoDB" id="9815525at2"/>
<accession>A0A387BNL3</accession>
<feature type="transmembrane region" description="Helical" evidence="6">
    <location>
        <begin position="395"/>
        <end position="412"/>
    </location>
</feature>
<feature type="transmembrane region" description="Helical" evidence="6">
    <location>
        <begin position="326"/>
        <end position="346"/>
    </location>
</feature>
<comment type="subcellular location">
    <subcellularLocation>
        <location evidence="1">Cell membrane</location>
        <topology evidence="1">Multi-pass membrane protein</topology>
    </subcellularLocation>
</comment>
<evidence type="ECO:0000256" key="1">
    <source>
        <dbReference type="ARBA" id="ARBA00004651"/>
    </source>
</evidence>
<dbReference type="PANTHER" id="PTHR23513:SF6">
    <property type="entry name" value="MAJOR FACILITATOR SUPERFAMILY ASSOCIATED DOMAIN-CONTAINING PROTEIN"/>
    <property type="match status" value="1"/>
</dbReference>
<sequence length="429" mass="45628">MANETADASAEASRLHSVWRNPNFRRLWVGESLSQLGENLGTLAIPVIAVIMLHATAQEVGFLTAAQQLAFLVIGLPVGAWVDRMRKRRVMITADAVRAGALLTIPAAWLLGALHIWQLYAVAAVVGGATVFFDVTYQSIVPRLVISEHVAPANSGLETSAQVARVGGPALSGALLAVVKAPLLLFATALGYVASMIAVATIRDEEPRREASESSSLFAEIGEGLRFVFTHDLLTRITINTGAMNLFDGLMTTLVPLFVLRQLHFTPTVYGVVEGIGAAGGILGALATPSLMRRVGEGSLIVWSAIASGIGSVIFMLAAVFPTAAIPFLIGGMFVFSFTVLNYNIAQVSFRQRLCPPRLLGRMNASIRFVVWGVMPIAAALAGWLGGWFGVVPTMWLGVGLSVVAPMVVVLFSPLRTMRRLPDGVASVE</sequence>
<evidence type="ECO:0000313" key="7">
    <source>
        <dbReference type="EMBL" id="AYG04298.1"/>
    </source>
</evidence>
<feature type="transmembrane region" description="Helical" evidence="6">
    <location>
        <begin position="367"/>
        <end position="389"/>
    </location>
</feature>
<evidence type="ECO:0000313" key="8">
    <source>
        <dbReference type="Proteomes" id="UP000275069"/>
    </source>
</evidence>
<evidence type="ECO:0000256" key="6">
    <source>
        <dbReference type="SAM" id="Phobius"/>
    </source>
</evidence>
<feature type="transmembrane region" description="Helical" evidence="6">
    <location>
        <begin position="300"/>
        <end position="320"/>
    </location>
</feature>
<dbReference type="InterPro" id="IPR011701">
    <property type="entry name" value="MFS"/>
</dbReference>
<keyword evidence="3 6" id="KW-0812">Transmembrane</keyword>
<gene>
    <name evidence="7" type="ORF">D7I44_12685</name>
</gene>
<keyword evidence="5 6" id="KW-0472">Membrane</keyword>
<evidence type="ECO:0000256" key="3">
    <source>
        <dbReference type="ARBA" id="ARBA00022692"/>
    </source>
</evidence>
<feature type="transmembrane region" description="Helical" evidence="6">
    <location>
        <begin position="269"/>
        <end position="288"/>
    </location>
</feature>
<proteinExistence type="predicted"/>
<keyword evidence="2" id="KW-1003">Cell membrane</keyword>
<evidence type="ECO:0000256" key="2">
    <source>
        <dbReference type="ARBA" id="ARBA00022475"/>
    </source>
</evidence>
<dbReference type="KEGG" id="gry:D7I44_12685"/>
<feature type="transmembrane region" description="Helical" evidence="6">
    <location>
        <begin position="103"/>
        <end position="133"/>
    </location>
</feature>
<dbReference type="Proteomes" id="UP000275069">
    <property type="component" value="Chromosome"/>
</dbReference>
<dbReference type="Gene3D" id="1.20.1250.20">
    <property type="entry name" value="MFS general substrate transporter like domains"/>
    <property type="match status" value="1"/>
</dbReference>
<dbReference type="CDD" id="cd06173">
    <property type="entry name" value="MFS_MefA_like"/>
    <property type="match status" value="1"/>
</dbReference>
<dbReference type="GO" id="GO:0005886">
    <property type="term" value="C:plasma membrane"/>
    <property type="evidence" value="ECO:0007669"/>
    <property type="project" value="UniProtKB-SubCell"/>
</dbReference>
<dbReference type="AlphaFoldDB" id="A0A387BNL3"/>
<dbReference type="PANTHER" id="PTHR23513">
    <property type="entry name" value="INTEGRAL MEMBRANE EFFLUX PROTEIN-RELATED"/>
    <property type="match status" value="1"/>
</dbReference>
<dbReference type="GO" id="GO:0022857">
    <property type="term" value="F:transmembrane transporter activity"/>
    <property type="evidence" value="ECO:0007669"/>
    <property type="project" value="InterPro"/>
</dbReference>
<dbReference type="RefSeq" id="WP_120789828.1">
    <property type="nucleotide sequence ID" value="NZ_CP032624.1"/>
</dbReference>
<feature type="transmembrane region" description="Helical" evidence="6">
    <location>
        <begin position="181"/>
        <end position="202"/>
    </location>
</feature>
<organism evidence="7 8">
    <name type="scientific">Gryllotalpicola protaetiae</name>
    <dbReference type="NCBI Taxonomy" id="2419771"/>
    <lineage>
        <taxon>Bacteria</taxon>
        <taxon>Bacillati</taxon>
        <taxon>Actinomycetota</taxon>
        <taxon>Actinomycetes</taxon>
        <taxon>Micrococcales</taxon>
        <taxon>Microbacteriaceae</taxon>
        <taxon>Gryllotalpicola</taxon>
    </lineage>
</organism>